<reference evidence="3" key="1">
    <citation type="journal article" date="2019" name="Int. J. Syst. Evol. Microbiol.">
        <title>The Global Catalogue of Microorganisms (GCM) 10K type strain sequencing project: providing services to taxonomists for standard genome sequencing and annotation.</title>
        <authorList>
            <consortium name="The Broad Institute Genomics Platform"/>
            <consortium name="The Broad Institute Genome Sequencing Center for Infectious Disease"/>
            <person name="Wu L."/>
            <person name="Ma J."/>
        </authorList>
    </citation>
    <scope>NUCLEOTIDE SEQUENCE [LARGE SCALE GENOMIC DNA]</scope>
    <source>
        <strain evidence="3">CGMCC 4.7676</strain>
    </source>
</reference>
<keyword evidence="2" id="KW-0067">ATP-binding</keyword>
<name>A0ABV7P2Z7_9PSEU</name>
<keyword evidence="3" id="KW-1185">Reference proteome</keyword>
<evidence type="ECO:0000259" key="1">
    <source>
        <dbReference type="Pfam" id="PF13581"/>
    </source>
</evidence>
<comment type="caution">
    <text evidence="2">The sequence shown here is derived from an EMBL/GenBank/DDBJ whole genome shotgun (WGS) entry which is preliminary data.</text>
</comment>
<dbReference type="EMBL" id="JBHRWK010000049">
    <property type="protein sequence ID" value="MFC3453470.1"/>
    <property type="molecule type" value="Genomic_DNA"/>
</dbReference>
<dbReference type="InterPro" id="IPR036890">
    <property type="entry name" value="HATPase_C_sf"/>
</dbReference>
<dbReference type="Gene3D" id="3.30.565.10">
    <property type="entry name" value="Histidine kinase-like ATPase, C-terminal domain"/>
    <property type="match status" value="1"/>
</dbReference>
<dbReference type="Proteomes" id="UP001595645">
    <property type="component" value="Unassembled WGS sequence"/>
</dbReference>
<keyword evidence="2" id="KW-0547">Nucleotide-binding</keyword>
<evidence type="ECO:0000313" key="3">
    <source>
        <dbReference type="Proteomes" id="UP001595645"/>
    </source>
</evidence>
<accession>A0ABV7P2Z7</accession>
<protein>
    <submittedName>
        <fullName evidence="2">ATP-binding protein</fullName>
    </submittedName>
</protein>
<gene>
    <name evidence="2" type="ORF">ACFOSH_28870</name>
</gene>
<dbReference type="Pfam" id="PF13581">
    <property type="entry name" value="HATPase_c_2"/>
    <property type="match status" value="1"/>
</dbReference>
<sequence length="116" mass="12187">MSAEEAAPAGSEVEVLTLDVGDDLGELARVRAWVRAELRDVAEAALADTILVLDEVVSNALRHGKPPLRVRLLRQPGSLRVEADDAGKTVWAELDLGVSNVSGATADSPFSGRVTG</sequence>
<dbReference type="InterPro" id="IPR003594">
    <property type="entry name" value="HATPase_dom"/>
</dbReference>
<dbReference type="GO" id="GO:0005524">
    <property type="term" value="F:ATP binding"/>
    <property type="evidence" value="ECO:0007669"/>
    <property type="project" value="UniProtKB-KW"/>
</dbReference>
<feature type="domain" description="Histidine kinase/HSP90-like ATPase" evidence="1">
    <location>
        <begin position="23"/>
        <end position="95"/>
    </location>
</feature>
<organism evidence="2 3">
    <name type="scientific">Amycolatopsis speibonae</name>
    <dbReference type="NCBI Taxonomy" id="1450224"/>
    <lineage>
        <taxon>Bacteria</taxon>
        <taxon>Bacillati</taxon>
        <taxon>Actinomycetota</taxon>
        <taxon>Actinomycetes</taxon>
        <taxon>Pseudonocardiales</taxon>
        <taxon>Pseudonocardiaceae</taxon>
        <taxon>Amycolatopsis</taxon>
    </lineage>
</organism>
<proteinExistence type="predicted"/>
<dbReference type="RefSeq" id="WP_378242226.1">
    <property type="nucleotide sequence ID" value="NZ_JBHRWK010000049.1"/>
</dbReference>
<evidence type="ECO:0000313" key="2">
    <source>
        <dbReference type="EMBL" id="MFC3453470.1"/>
    </source>
</evidence>